<dbReference type="GO" id="GO:0044781">
    <property type="term" value="P:bacterial-type flagellum organization"/>
    <property type="evidence" value="ECO:0007669"/>
    <property type="project" value="UniProtKB-KW"/>
</dbReference>
<evidence type="ECO:0000256" key="15">
    <source>
        <dbReference type="ARBA" id="ARBA00023310"/>
    </source>
</evidence>
<keyword evidence="7" id="KW-0547">Nucleotide-binding</keyword>
<keyword evidence="5" id="KW-0813">Transport</keyword>
<dbReference type="PANTHER" id="PTHR15184:SF81">
    <property type="entry name" value="FLAGELLUM-SPECIFIC ATP SYNTHASE"/>
    <property type="match status" value="1"/>
</dbReference>
<evidence type="ECO:0000313" key="19">
    <source>
        <dbReference type="Proteomes" id="UP000253727"/>
    </source>
</evidence>
<evidence type="ECO:0000256" key="5">
    <source>
        <dbReference type="ARBA" id="ARBA00022448"/>
    </source>
</evidence>
<evidence type="ECO:0000256" key="8">
    <source>
        <dbReference type="ARBA" id="ARBA00022781"/>
    </source>
</evidence>
<keyword evidence="9" id="KW-1005">Bacterial flagellum biogenesis</keyword>
<comment type="subcellular location">
    <subcellularLocation>
        <location evidence="1">Cytoplasm</location>
    </subcellularLocation>
</comment>
<dbReference type="GO" id="GO:0030257">
    <property type="term" value="C:type III protein secretion system complex"/>
    <property type="evidence" value="ECO:0007669"/>
    <property type="project" value="InterPro"/>
</dbReference>
<keyword evidence="19" id="KW-1185">Reference proteome</keyword>
<feature type="domain" description="AAA+ ATPase" evidence="17">
    <location>
        <begin position="172"/>
        <end position="359"/>
    </location>
</feature>
<evidence type="ECO:0000256" key="16">
    <source>
        <dbReference type="ARBA" id="ARBA00034006"/>
    </source>
</evidence>
<keyword evidence="6" id="KW-0963">Cytoplasm</keyword>
<dbReference type="InterPro" id="IPR027417">
    <property type="entry name" value="P-loop_NTPase"/>
</dbReference>
<evidence type="ECO:0000256" key="6">
    <source>
        <dbReference type="ARBA" id="ARBA00022490"/>
    </source>
</evidence>
<keyword evidence="13" id="KW-0406">Ion transport</keyword>
<evidence type="ECO:0000256" key="11">
    <source>
        <dbReference type="ARBA" id="ARBA00022927"/>
    </source>
</evidence>
<dbReference type="GO" id="GO:0030254">
    <property type="term" value="P:protein secretion by the type III secretion system"/>
    <property type="evidence" value="ECO:0007669"/>
    <property type="project" value="InterPro"/>
</dbReference>
<dbReference type="PANTHER" id="PTHR15184">
    <property type="entry name" value="ATP SYNTHASE"/>
    <property type="match status" value="1"/>
</dbReference>
<dbReference type="GO" id="GO:0046933">
    <property type="term" value="F:proton-transporting ATP synthase activity, rotational mechanism"/>
    <property type="evidence" value="ECO:0007669"/>
    <property type="project" value="TreeGrafter"/>
</dbReference>
<keyword evidence="12" id="KW-1278">Translocase</keyword>
<dbReference type="AlphaFoldDB" id="A0A369Q7J2"/>
<comment type="catalytic activity">
    <reaction evidence="16">
        <text>ATP + H2O + cellular proteinSide 1 = ADP + phosphate + cellular proteinSide 2.</text>
        <dbReference type="EC" id="7.4.2.8"/>
    </reaction>
</comment>
<evidence type="ECO:0000256" key="12">
    <source>
        <dbReference type="ARBA" id="ARBA00022967"/>
    </source>
</evidence>
<dbReference type="InterPro" id="IPR040627">
    <property type="entry name" value="T3SS_ATPase_C"/>
</dbReference>
<evidence type="ECO:0000256" key="7">
    <source>
        <dbReference type="ARBA" id="ARBA00022741"/>
    </source>
</evidence>
<gene>
    <name evidence="18" type="primary">fliI</name>
    <name evidence="18" type="ORF">HME9302_00321</name>
</gene>
<evidence type="ECO:0000256" key="1">
    <source>
        <dbReference type="ARBA" id="ARBA00004496"/>
    </source>
</evidence>
<evidence type="ECO:0000256" key="2">
    <source>
        <dbReference type="ARBA" id="ARBA00008936"/>
    </source>
</evidence>
<dbReference type="EC" id="7.1.2.2" evidence="3"/>
<comment type="similarity">
    <text evidence="2">Belongs to the ATPase alpha/beta chains family.</text>
</comment>
<dbReference type="SMART" id="SM00382">
    <property type="entry name" value="AAA"/>
    <property type="match status" value="1"/>
</dbReference>
<dbReference type="CDD" id="cd18117">
    <property type="entry name" value="ATP-synt_flagellum-secretory_path_III_N"/>
    <property type="match status" value="1"/>
</dbReference>
<dbReference type="SUPFAM" id="SSF52540">
    <property type="entry name" value="P-loop containing nucleoside triphosphate hydrolases"/>
    <property type="match status" value="1"/>
</dbReference>
<keyword evidence="11" id="KW-0653">Protein transport</keyword>
<dbReference type="Pfam" id="PF00006">
    <property type="entry name" value="ATP-synt_ab"/>
    <property type="match status" value="1"/>
</dbReference>
<dbReference type="FunFam" id="3.40.50.12240:FF:000002">
    <property type="entry name" value="Flagellum-specific ATP synthase FliI"/>
    <property type="match status" value="1"/>
</dbReference>
<evidence type="ECO:0000313" key="18">
    <source>
        <dbReference type="EMBL" id="RDC59136.1"/>
    </source>
</evidence>
<dbReference type="GO" id="GO:0008564">
    <property type="term" value="F:protein-exporting ATPase activity"/>
    <property type="evidence" value="ECO:0007669"/>
    <property type="project" value="UniProtKB-EC"/>
</dbReference>
<evidence type="ECO:0000259" key="17">
    <source>
        <dbReference type="SMART" id="SM00382"/>
    </source>
</evidence>
<dbReference type="PROSITE" id="PS00152">
    <property type="entry name" value="ATPASE_ALPHA_BETA"/>
    <property type="match status" value="1"/>
</dbReference>
<keyword evidence="14" id="KW-1006">Bacterial flagellum protein export</keyword>
<dbReference type="InterPro" id="IPR003593">
    <property type="entry name" value="AAA+_ATPase"/>
</dbReference>
<evidence type="ECO:0000256" key="14">
    <source>
        <dbReference type="ARBA" id="ARBA00023225"/>
    </source>
</evidence>
<keyword evidence="10" id="KW-0067">ATP-binding</keyword>
<dbReference type="NCBIfam" id="TIGR01026">
    <property type="entry name" value="fliI_yscN"/>
    <property type="match status" value="1"/>
</dbReference>
<dbReference type="EMBL" id="QBKA01000002">
    <property type="protein sequence ID" value="RDC59136.1"/>
    <property type="molecule type" value="Genomic_DNA"/>
</dbReference>
<keyword evidence="18" id="KW-0378">Hydrolase</keyword>
<reference evidence="18 19" key="1">
    <citation type="submission" date="2018-04" db="EMBL/GenBank/DDBJ databases">
        <title>Altererythrobacter sp. HME9302 genome sequencing and assembly.</title>
        <authorList>
            <person name="Kang H."/>
            <person name="Kim H."/>
            <person name="Joh K."/>
        </authorList>
    </citation>
    <scope>NUCLEOTIDE SEQUENCE [LARGE SCALE GENOMIC DNA]</scope>
    <source>
        <strain evidence="18 19">HME9302</strain>
    </source>
</reference>
<evidence type="ECO:0000256" key="3">
    <source>
        <dbReference type="ARBA" id="ARBA00012473"/>
    </source>
</evidence>
<dbReference type="InterPro" id="IPR000194">
    <property type="entry name" value="ATPase_F1/V1/A1_a/bsu_nucl-bd"/>
</dbReference>
<dbReference type="InterPro" id="IPR050053">
    <property type="entry name" value="ATPase_alpha/beta_chains"/>
</dbReference>
<comment type="caution">
    <text evidence="18">The sequence shown here is derived from an EMBL/GenBank/DDBJ whole genome shotgun (WGS) entry which is preliminary data.</text>
</comment>
<keyword evidence="15" id="KW-0066">ATP synthesis</keyword>
<protein>
    <recommendedName>
        <fullName evidence="4">Flagellum-specific ATP synthase</fullName>
        <ecNumber evidence="3">7.1.2.2</ecNumber>
    </recommendedName>
</protein>
<accession>A0A369Q7J2</accession>
<dbReference type="Gene3D" id="3.40.50.12240">
    <property type="match status" value="1"/>
</dbReference>
<dbReference type="Proteomes" id="UP000253727">
    <property type="component" value="Unassembled WGS sequence"/>
</dbReference>
<dbReference type="GO" id="GO:0005524">
    <property type="term" value="F:ATP binding"/>
    <property type="evidence" value="ECO:0007669"/>
    <property type="project" value="UniProtKB-KW"/>
</dbReference>
<dbReference type="Pfam" id="PF18269">
    <property type="entry name" value="T3SS_ATPase_C"/>
    <property type="match status" value="1"/>
</dbReference>
<sequence length="465" mass="48828">MQPILAARQTTMLEHLEHHFKRHDKARLALDPVRRGRVQSCDGGLLEVSGQPAPIGSLCTIEPQDGAPTLTAEVIGFRGRHSLMMMLGDSVMLAPGAPVRASGRAGKVPVGDAFLGRAVDGLGQPIDGGPPIRGDRLWPLGGLRETALERASVAEPFATGVRAIDALTTMGVGQRMGIVAGSGVGKSVLIDMIAHGAEADIVIVGLIGERAREVSDFVSAHMGGAGKADRAKRTIVVAVPADHAPNLRLRGAQYAASLAEYYRKSGKRVLLIMDSLTRVAHAAREIALLLGEPGAARGYPPSALAAITRLVERAGNSTSSGGAVTGLYTVLADGDDANDPVVDTARAILDGHVVLSRELAQRGQYPAIDVPASLSRVMTAVTAPEHLAAARQFRALIADYESNRDLVLMGAYREGADADVDRAMAMHPALTRFLSQDVDIRAALADSIDALAALMTQDGIHDAEH</sequence>
<evidence type="ECO:0000256" key="10">
    <source>
        <dbReference type="ARBA" id="ARBA00022840"/>
    </source>
</evidence>
<evidence type="ECO:0000256" key="9">
    <source>
        <dbReference type="ARBA" id="ARBA00022795"/>
    </source>
</evidence>
<dbReference type="GO" id="GO:0005737">
    <property type="term" value="C:cytoplasm"/>
    <property type="evidence" value="ECO:0007669"/>
    <property type="project" value="UniProtKB-SubCell"/>
</dbReference>
<dbReference type="InterPro" id="IPR005714">
    <property type="entry name" value="ATPase_T3SS_FliI/YscN"/>
</dbReference>
<proteinExistence type="inferred from homology"/>
<evidence type="ECO:0000256" key="13">
    <source>
        <dbReference type="ARBA" id="ARBA00023065"/>
    </source>
</evidence>
<organism evidence="18 19">
    <name type="scientific">Alteripontixanthobacter maritimus</name>
    <dbReference type="NCBI Taxonomy" id="2161824"/>
    <lineage>
        <taxon>Bacteria</taxon>
        <taxon>Pseudomonadati</taxon>
        <taxon>Pseudomonadota</taxon>
        <taxon>Alphaproteobacteria</taxon>
        <taxon>Sphingomonadales</taxon>
        <taxon>Erythrobacteraceae</taxon>
        <taxon>Alteripontixanthobacter</taxon>
    </lineage>
</organism>
<dbReference type="GO" id="GO:0016887">
    <property type="term" value="F:ATP hydrolysis activity"/>
    <property type="evidence" value="ECO:0007669"/>
    <property type="project" value="InterPro"/>
</dbReference>
<dbReference type="InterPro" id="IPR020003">
    <property type="entry name" value="ATPase_a/bsu_AS"/>
</dbReference>
<evidence type="ECO:0000256" key="4">
    <source>
        <dbReference type="ARBA" id="ARBA00020580"/>
    </source>
</evidence>
<keyword evidence="8" id="KW-0375">Hydrogen ion transport</keyword>
<name>A0A369Q7J2_9SPHN</name>